<proteinExistence type="predicted"/>
<evidence type="ECO:0000256" key="2">
    <source>
        <dbReference type="ARBA" id="ARBA00023136"/>
    </source>
</evidence>
<keyword evidence="2 4" id="KW-0472">Membrane</keyword>
<dbReference type="EMBL" id="MVIE01000022">
    <property type="protein sequence ID" value="ORB38389.1"/>
    <property type="molecule type" value="Genomic_DNA"/>
</dbReference>
<feature type="transmembrane region" description="Helical" evidence="4">
    <location>
        <begin position="48"/>
        <end position="68"/>
    </location>
</feature>
<evidence type="ECO:0000313" key="6">
    <source>
        <dbReference type="Proteomes" id="UP000192513"/>
    </source>
</evidence>
<keyword evidence="4" id="KW-1133">Transmembrane helix</keyword>
<feature type="compositionally biased region" description="Polar residues" evidence="3">
    <location>
        <begin position="1"/>
        <end position="11"/>
    </location>
</feature>
<dbReference type="STRING" id="590652.BST39_17310"/>
<dbReference type="PANTHER" id="PTHR37042:SF4">
    <property type="entry name" value="OUTER MEMBRANE PROTEIN RV1973"/>
    <property type="match status" value="1"/>
</dbReference>
<sequence length="202" mass="21314">MSDSSEASGTVASAEHDGTADQDDSTNGGQEEPTESATKRKAISWRAALVYAVLPGLAMLLAVGAGFLKWKDSSAHSADAARIESVRAATDSTIKMLSYRPDSVEADLGSARDRLTGSFRDAYIQLTRDVVIPGSKQRQISAVATVPAAASVSASPNHAVVLMFVNQTIMVGNDPPSSTASSVRVVLDKFNNRWLVSDFTPV</sequence>
<protein>
    <recommendedName>
        <fullName evidence="7">Twin-arginine translocation pathway signal</fullName>
    </recommendedName>
</protein>
<organism evidence="5 6">
    <name type="scientific">Mycobacterium paraseoulense</name>
    <dbReference type="NCBI Taxonomy" id="590652"/>
    <lineage>
        <taxon>Bacteria</taxon>
        <taxon>Bacillati</taxon>
        <taxon>Actinomycetota</taxon>
        <taxon>Actinomycetes</taxon>
        <taxon>Mycobacteriales</taxon>
        <taxon>Mycobacteriaceae</taxon>
        <taxon>Mycobacterium</taxon>
    </lineage>
</organism>
<name>A0A1X0I827_9MYCO</name>
<evidence type="ECO:0008006" key="7">
    <source>
        <dbReference type="Google" id="ProtNLM"/>
    </source>
</evidence>
<feature type="region of interest" description="Disordered" evidence="3">
    <location>
        <begin position="1"/>
        <end position="39"/>
    </location>
</feature>
<dbReference type="GO" id="GO:0016020">
    <property type="term" value="C:membrane"/>
    <property type="evidence" value="ECO:0007669"/>
    <property type="project" value="UniProtKB-SubCell"/>
</dbReference>
<keyword evidence="4" id="KW-0812">Transmembrane</keyword>
<evidence type="ECO:0000313" key="5">
    <source>
        <dbReference type="EMBL" id="ORB38389.1"/>
    </source>
</evidence>
<evidence type="ECO:0000256" key="3">
    <source>
        <dbReference type="SAM" id="MobiDB-lite"/>
    </source>
</evidence>
<evidence type="ECO:0000256" key="4">
    <source>
        <dbReference type="SAM" id="Phobius"/>
    </source>
</evidence>
<accession>A0A1X0I827</accession>
<dbReference type="Proteomes" id="UP000192513">
    <property type="component" value="Unassembled WGS sequence"/>
</dbReference>
<evidence type="ECO:0000256" key="1">
    <source>
        <dbReference type="ARBA" id="ARBA00004370"/>
    </source>
</evidence>
<comment type="caution">
    <text evidence="5">The sequence shown here is derived from an EMBL/GenBank/DDBJ whole genome shotgun (WGS) entry which is preliminary data.</text>
</comment>
<dbReference type="AlphaFoldDB" id="A0A1X0I827"/>
<comment type="subcellular location">
    <subcellularLocation>
        <location evidence="1">Membrane</location>
    </subcellularLocation>
</comment>
<gene>
    <name evidence="5" type="ORF">BST39_17310</name>
</gene>
<keyword evidence="6" id="KW-1185">Reference proteome</keyword>
<reference evidence="5 6" key="1">
    <citation type="submission" date="2017-02" db="EMBL/GenBank/DDBJ databases">
        <title>The new phylogeny of genus Mycobacterium.</title>
        <authorList>
            <person name="Tortoli E."/>
            <person name="Trovato A."/>
            <person name="Cirillo D.M."/>
        </authorList>
    </citation>
    <scope>NUCLEOTIDE SEQUENCE [LARGE SCALE GENOMIC DNA]</scope>
    <source>
        <strain evidence="5 6">DSM 45000</strain>
    </source>
</reference>
<dbReference type="PANTHER" id="PTHR37042">
    <property type="entry name" value="OUTER MEMBRANE PROTEIN RV1973"/>
    <property type="match status" value="1"/>
</dbReference>